<evidence type="ECO:0000313" key="3">
    <source>
        <dbReference type="Proteomes" id="UP000006437"/>
    </source>
</evidence>
<dbReference type="RefSeq" id="WP_009524692.1">
    <property type="nucleotide sequence ID" value="NZ_JH414547.1"/>
</dbReference>
<feature type="region of interest" description="Disordered" evidence="1">
    <location>
        <begin position="168"/>
        <end position="208"/>
    </location>
</feature>
<evidence type="ECO:0008006" key="4">
    <source>
        <dbReference type="Google" id="ProtNLM"/>
    </source>
</evidence>
<accession>G9X232</accession>
<dbReference type="EMBL" id="AFZE01000045">
    <property type="protein sequence ID" value="EHL13155.1"/>
    <property type="molecule type" value="Genomic_DNA"/>
</dbReference>
<dbReference type="Proteomes" id="UP000006437">
    <property type="component" value="Unassembled WGS sequence"/>
</dbReference>
<comment type="caution">
    <text evidence="2">The sequence shown here is derived from an EMBL/GenBank/DDBJ whole genome shotgun (WGS) entry which is preliminary data.</text>
</comment>
<dbReference type="InterPro" id="IPR012340">
    <property type="entry name" value="NA-bd_OB-fold"/>
</dbReference>
<dbReference type="AlphaFoldDB" id="G9X232"/>
<name>G9X232_9FIRM</name>
<dbReference type="Pfam" id="PF10991">
    <property type="entry name" value="Enc34_ssDNA-bd"/>
    <property type="match status" value="1"/>
</dbReference>
<evidence type="ECO:0000256" key="1">
    <source>
        <dbReference type="SAM" id="MobiDB-lite"/>
    </source>
</evidence>
<protein>
    <recommendedName>
        <fullName evidence="4">DUF2815 family protein</fullName>
    </recommendedName>
</protein>
<dbReference type="SUPFAM" id="SSF50249">
    <property type="entry name" value="Nucleic acid-binding proteins"/>
    <property type="match status" value="1"/>
</dbReference>
<gene>
    <name evidence="2" type="ORF">HMPREF9629_00455</name>
</gene>
<dbReference type="BioCyc" id="EBAC796937-HMP:GMGH-456-MONOMER"/>
<dbReference type="Gene3D" id="2.40.50.140">
    <property type="entry name" value="Nucleic acid-binding proteins"/>
    <property type="match status" value="1"/>
</dbReference>
<organism evidence="2 3">
    <name type="scientific">Peptoanaerobacter stomatis</name>
    <dbReference type="NCBI Taxonomy" id="796937"/>
    <lineage>
        <taxon>Bacteria</taxon>
        <taxon>Bacillati</taxon>
        <taxon>Bacillota</taxon>
        <taxon>Clostridia</taxon>
        <taxon>Peptostreptococcales</taxon>
        <taxon>Filifactoraceae</taxon>
        <taxon>Peptoanaerobacter</taxon>
    </lineage>
</organism>
<evidence type="ECO:0000313" key="2">
    <source>
        <dbReference type="EMBL" id="EHL13155.1"/>
    </source>
</evidence>
<proteinExistence type="predicted"/>
<sequence length="226" mass="24115">MSKVVTNRVRFSYVNLMAPRVDPNSGKAKYSTTILLPKSDIATKQAIDMAIQNAIQEGAKGTWKGVIPPQVPSPIHDGDGVKQDGTPYGAECKGHWVFTASTSADPQFAKPEIIDAQGQPILSATEIYSGMYGRVSVVFAPYLYAGKKGIGCYLNNVQKLEDGEPLGATKASASEDFGAMPPAQAPYQGQTAPQYQQPPVQAPYQQQPTIDPITGMPIVGSIMGVQ</sequence>
<dbReference type="PATRIC" id="fig|796937.3.peg.1677"/>
<reference evidence="2 3" key="1">
    <citation type="submission" date="2011-08" db="EMBL/GenBank/DDBJ databases">
        <title>The Genome Sequence of Eubacteriaceae bacterium ACC19a.</title>
        <authorList>
            <consortium name="The Broad Institute Genome Sequencing Platform"/>
            <person name="Earl A."/>
            <person name="Ward D."/>
            <person name="Feldgarden M."/>
            <person name="Gevers D."/>
            <person name="Sizova M."/>
            <person name="Hazen A."/>
            <person name="Epstein S."/>
            <person name="Young S.K."/>
            <person name="Zeng Q."/>
            <person name="Gargeya S."/>
            <person name="Fitzgerald M."/>
            <person name="Haas B."/>
            <person name="Abouelleil A."/>
            <person name="Alvarado L."/>
            <person name="Arachchi H.M."/>
            <person name="Berlin A."/>
            <person name="Brown A."/>
            <person name="Chapman S.B."/>
            <person name="Chen Z."/>
            <person name="Dunbar C."/>
            <person name="Freedman E."/>
            <person name="Gearin G."/>
            <person name="Gellesch M."/>
            <person name="Goldberg J."/>
            <person name="Griggs A."/>
            <person name="Gujja S."/>
            <person name="Heiman D."/>
            <person name="Howarth C."/>
            <person name="Larson L."/>
            <person name="Lui A."/>
            <person name="MacDonald P.J.P."/>
            <person name="Montmayeur A."/>
            <person name="Murphy C."/>
            <person name="Neiman D."/>
            <person name="Pearson M."/>
            <person name="Priest M."/>
            <person name="Roberts A."/>
            <person name="Saif S."/>
            <person name="Shea T."/>
            <person name="Shenoy N."/>
            <person name="Sisk P."/>
            <person name="Stolte C."/>
            <person name="Sykes S."/>
            <person name="Wortman J."/>
            <person name="Nusbaum C."/>
            <person name="Birren B."/>
        </authorList>
    </citation>
    <scope>NUCLEOTIDE SEQUENCE [LARGE SCALE GENOMIC DNA]</scope>
    <source>
        <strain evidence="2 3">ACC19a</strain>
    </source>
</reference>
<dbReference type="HOGENOM" id="CLU_087553_0_0_9"/>
<feature type="compositionally biased region" description="Low complexity" evidence="1">
    <location>
        <begin position="190"/>
        <end position="208"/>
    </location>
</feature>
<dbReference type="InterPro" id="IPR022595">
    <property type="entry name" value="Enc34_ssDNA-bd"/>
</dbReference>